<dbReference type="Pfam" id="PF00581">
    <property type="entry name" value="Rhodanese"/>
    <property type="match status" value="1"/>
</dbReference>
<proteinExistence type="predicted"/>
<dbReference type="SUPFAM" id="SSF52821">
    <property type="entry name" value="Rhodanese/Cell cycle control phosphatase"/>
    <property type="match status" value="1"/>
</dbReference>
<name>A0A836BNR7_9CHLO</name>
<dbReference type="InterPro" id="IPR036873">
    <property type="entry name" value="Rhodanese-like_dom_sf"/>
</dbReference>
<dbReference type="EMBL" id="JAEHOE010000298">
    <property type="protein sequence ID" value="KAG2482004.1"/>
    <property type="molecule type" value="Genomic_DNA"/>
</dbReference>
<evidence type="ECO:0000313" key="3">
    <source>
        <dbReference type="Proteomes" id="UP000612055"/>
    </source>
</evidence>
<feature type="domain" description="Rhodanese" evidence="1">
    <location>
        <begin position="116"/>
        <end position="264"/>
    </location>
</feature>
<dbReference type="SMART" id="SM00450">
    <property type="entry name" value="RHOD"/>
    <property type="match status" value="1"/>
</dbReference>
<dbReference type="GO" id="GO:0009507">
    <property type="term" value="C:chloroplast"/>
    <property type="evidence" value="ECO:0007669"/>
    <property type="project" value="TreeGrafter"/>
</dbReference>
<evidence type="ECO:0000313" key="2">
    <source>
        <dbReference type="EMBL" id="KAG2482004.1"/>
    </source>
</evidence>
<gene>
    <name evidence="2" type="ORF">HYH03_019042</name>
</gene>
<dbReference type="InterPro" id="IPR001763">
    <property type="entry name" value="Rhodanese-like_dom"/>
</dbReference>
<dbReference type="PANTHER" id="PTHR44920:SF2">
    <property type="entry name" value="RHODANESE DOMAIN-CONTAINING PROTEIN"/>
    <property type="match status" value="1"/>
</dbReference>
<protein>
    <recommendedName>
        <fullName evidence="1">Rhodanese domain-containing protein</fullName>
    </recommendedName>
</protein>
<reference evidence="2" key="1">
    <citation type="journal article" date="2020" name="bioRxiv">
        <title>Comparative genomics of Chlamydomonas.</title>
        <authorList>
            <person name="Craig R.J."/>
            <person name="Hasan A.R."/>
            <person name="Ness R.W."/>
            <person name="Keightley P.D."/>
        </authorList>
    </citation>
    <scope>NUCLEOTIDE SEQUENCE</scope>
    <source>
        <strain evidence="2">CCAP 11/70</strain>
    </source>
</reference>
<keyword evidence="3" id="KW-1185">Reference proteome</keyword>
<dbReference type="Proteomes" id="UP000612055">
    <property type="component" value="Unassembled WGS sequence"/>
</dbReference>
<dbReference type="PANTHER" id="PTHR44920">
    <property type="entry name" value="RHODANESE-LIKE DOMAIN-CONTAINING PROTEIN 14, CHLOROPLASTIC-RELATED"/>
    <property type="match status" value="1"/>
</dbReference>
<dbReference type="InterPro" id="IPR043186">
    <property type="entry name" value="Str14"/>
</dbReference>
<dbReference type="AlphaFoldDB" id="A0A836BNR7"/>
<accession>A0A836BNR7</accession>
<dbReference type="PROSITE" id="PS50206">
    <property type="entry name" value="RHODANESE_3"/>
    <property type="match status" value="1"/>
</dbReference>
<comment type="caution">
    <text evidence="2">The sequence shown here is derived from an EMBL/GenBank/DDBJ whole genome shotgun (WGS) entry which is preliminary data.</text>
</comment>
<evidence type="ECO:0000259" key="1">
    <source>
        <dbReference type="PROSITE" id="PS50206"/>
    </source>
</evidence>
<sequence>MLAQTRAPAPFRGASSRRPDVSANFFGKAKTVTTGRITGRAPRLADPVDLKKTGFRYDAANLRWVRDDRKANEGGMEEITATPISGTSYVVWPVMHTTLVTKGLKSVTPEEAQQLQKQGWTIVDVRLASEYEKEHAEGAVSVPAFRFTAGTSAADTFKKVAMAIGFAMRATERNPEFTQEAAQALGKGSKILVMCSIGGTLDTLLDLRAGVKAPIRDAERSFGRESRALKACYELIKSGWNPNNIFWVDGGLQQWRYNGLPVIKK</sequence>
<dbReference type="Gene3D" id="3.40.250.10">
    <property type="entry name" value="Rhodanese-like domain"/>
    <property type="match status" value="1"/>
</dbReference>
<dbReference type="OrthoDB" id="496335at2759"/>
<organism evidence="2 3">
    <name type="scientific">Edaphochlamys debaryana</name>
    <dbReference type="NCBI Taxonomy" id="47281"/>
    <lineage>
        <taxon>Eukaryota</taxon>
        <taxon>Viridiplantae</taxon>
        <taxon>Chlorophyta</taxon>
        <taxon>core chlorophytes</taxon>
        <taxon>Chlorophyceae</taxon>
        <taxon>CS clade</taxon>
        <taxon>Chlamydomonadales</taxon>
        <taxon>Chlamydomonadales incertae sedis</taxon>
        <taxon>Edaphochlamys</taxon>
    </lineage>
</organism>